<feature type="compositionally biased region" description="Low complexity" evidence="9">
    <location>
        <begin position="538"/>
        <end position="549"/>
    </location>
</feature>
<keyword evidence="13" id="KW-1185">Reference proteome</keyword>
<dbReference type="InterPro" id="IPR016162">
    <property type="entry name" value="Ald_DH_N"/>
</dbReference>
<evidence type="ECO:0000259" key="11">
    <source>
        <dbReference type="Pfam" id="PF01619"/>
    </source>
</evidence>
<protein>
    <recommendedName>
        <fullName evidence="2">L-glutamate gamma-semialdehyde dehydrogenase</fullName>
        <ecNumber evidence="2">1.2.1.88</ecNumber>
    </recommendedName>
</protein>
<feature type="compositionally biased region" description="Gly residues" evidence="9">
    <location>
        <begin position="512"/>
        <end position="526"/>
    </location>
</feature>
<dbReference type="GO" id="GO:0004657">
    <property type="term" value="F:proline dehydrogenase activity"/>
    <property type="evidence" value="ECO:0007669"/>
    <property type="project" value="InterPro"/>
</dbReference>
<dbReference type="PANTHER" id="PTHR42862">
    <property type="entry name" value="DELTA-1-PYRROLINE-5-CARBOXYLATE DEHYDROGENASE 1, ISOFORM A-RELATED"/>
    <property type="match status" value="1"/>
</dbReference>
<dbReference type="PIRSF" id="PIRSF000197">
    <property type="entry name" value="Bifunct_PutA"/>
    <property type="match status" value="1"/>
</dbReference>
<evidence type="ECO:0000259" key="10">
    <source>
        <dbReference type="Pfam" id="PF00171"/>
    </source>
</evidence>
<feature type="domain" description="Proline dehydrogenase" evidence="11">
    <location>
        <begin position="133"/>
        <end position="426"/>
    </location>
</feature>
<dbReference type="GO" id="GO:0009898">
    <property type="term" value="C:cytoplasmic side of plasma membrane"/>
    <property type="evidence" value="ECO:0007669"/>
    <property type="project" value="TreeGrafter"/>
</dbReference>
<dbReference type="InterPro" id="IPR029041">
    <property type="entry name" value="FAD-linked_oxidoreductase-like"/>
</dbReference>
<dbReference type="InterPro" id="IPR029510">
    <property type="entry name" value="Ald_DH_CS_GLU"/>
</dbReference>
<dbReference type="GO" id="GO:0010133">
    <property type="term" value="P:L-proline catabolic process to L-glutamate"/>
    <property type="evidence" value="ECO:0007669"/>
    <property type="project" value="InterPro"/>
</dbReference>
<evidence type="ECO:0000256" key="3">
    <source>
        <dbReference type="ARBA" id="ARBA00023002"/>
    </source>
</evidence>
<dbReference type="InterPro" id="IPR016161">
    <property type="entry name" value="Ald_DH/histidinol_DH"/>
</dbReference>
<dbReference type="InterPro" id="IPR016163">
    <property type="entry name" value="Ald_DH_C"/>
</dbReference>
<feature type="region of interest" description="Disordered" evidence="9">
    <location>
        <begin position="507"/>
        <end position="555"/>
    </location>
</feature>
<accession>A0A6I2F7M0</accession>
<dbReference type="SUPFAM" id="SSF53720">
    <property type="entry name" value="ALDH-like"/>
    <property type="match status" value="1"/>
</dbReference>
<dbReference type="InterPro" id="IPR050485">
    <property type="entry name" value="Proline_metab_enzyme"/>
</dbReference>
<dbReference type="InterPro" id="IPR016160">
    <property type="entry name" value="Ald_DH_CS_CYS"/>
</dbReference>
<dbReference type="PANTHER" id="PTHR42862:SF1">
    <property type="entry name" value="DELTA-1-PYRROLINE-5-CARBOXYLATE DEHYDROGENASE 2, ISOFORM A-RELATED"/>
    <property type="match status" value="1"/>
</dbReference>
<dbReference type="PROSITE" id="PS00687">
    <property type="entry name" value="ALDEHYDE_DEHYDR_GLU"/>
    <property type="match status" value="1"/>
</dbReference>
<dbReference type="GO" id="GO:0003700">
    <property type="term" value="F:DNA-binding transcription factor activity"/>
    <property type="evidence" value="ECO:0007669"/>
    <property type="project" value="InterPro"/>
</dbReference>
<dbReference type="EMBL" id="WJIF01000003">
    <property type="protein sequence ID" value="MRG59767.1"/>
    <property type="molecule type" value="Genomic_DNA"/>
</dbReference>
<dbReference type="Pfam" id="PF00171">
    <property type="entry name" value="Aldedh"/>
    <property type="match status" value="1"/>
</dbReference>
<dbReference type="Gene3D" id="3.40.309.10">
    <property type="entry name" value="Aldehyde Dehydrogenase, Chain A, domain 2"/>
    <property type="match status" value="1"/>
</dbReference>
<evidence type="ECO:0000256" key="8">
    <source>
        <dbReference type="RuleBase" id="RU003345"/>
    </source>
</evidence>
<evidence type="ECO:0000256" key="7">
    <source>
        <dbReference type="PROSITE-ProRule" id="PRU10007"/>
    </source>
</evidence>
<feature type="active site" evidence="6 7">
    <location>
        <position position="788"/>
    </location>
</feature>
<evidence type="ECO:0000256" key="4">
    <source>
        <dbReference type="ARBA" id="ARBA00023027"/>
    </source>
</evidence>
<comment type="pathway">
    <text evidence="1">Amino-acid degradation; L-proline degradation into L-glutamate; L-glutamate from L-proline: step 2/2.</text>
</comment>
<organism evidence="12 13">
    <name type="scientific">Agromyces agglutinans</name>
    <dbReference type="NCBI Taxonomy" id="2662258"/>
    <lineage>
        <taxon>Bacteria</taxon>
        <taxon>Bacillati</taxon>
        <taxon>Actinomycetota</taxon>
        <taxon>Actinomycetes</taxon>
        <taxon>Micrococcales</taxon>
        <taxon>Microbacteriaceae</taxon>
        <taxon>Agromyces</taxon>
    </lineage>
</organism>
<dbReference type="SUPFAM" id="SSF51730">
    <property type="entry name" value="FAD-linked oxidoreductase"/>
    <property type="match status" value="1"/>
</dbReference>
<proteinExistence type="inferred from homology"/>
<feature type="domain" description="Aldehyde dehydrogenase" evidence="10">
    <location>
        <begin position="582"/>
        <end position="1001"/>
    </location>
</feature>
<dbReference type="InterPro" id="IPR015590">
    <property type="entry name" value="Aldehyde_DH_dom"/>
</dbReference>
<feature type="region of interest" description="Disordered" evidence="9">
    <location>
        <begin position="450"/>
        <end position="471"/>
    </location>
</feature>
<dbReference type="Proteomes" id="UP000431080">
    <property type="component" value="Unassembled WGS sequence"/>
</dbReference>
<evidence type="ECO:0000256" key="9">
    <source>
        <dbReference type="SAM" id="MobiDB-lite"/>
    </source>
</evidence>
<comment type="similarity">
    <text evidence="8">Belongs to the aldehyde dehydrogenase family.</text>
</comment>
<dbReference type="AlphaFoldDB" id="A0A6I2F7M0"/>
<evidence type="ECO:0000313" key="12">
    <source>
        <dbReference type="EMBL" id="MRG59767.1"/>
    </source>
</evidence>
<dbReference type="Pfam" id="PF01619">
    <property type="entry name" value="Pro_dh"/>
    <property type="match status" value="1"/>
</dbReference>
<sequence>MSMTNVSADPAARTDQVTALVRRWLAESADHPVDPAAERLAGVLKDPNGLAFTVGFVDGVMRPEDLGVAGRNLAEVARLTPKFLPWYLRAAVRTGAAFAPAFPWIVIPIARRVLRGMVGHLVLDATPAKLGPAIAKLRESGNRLNLNLLGEAVLGEQEADRRLAGTFEFLARDDVDYVSIKVSSVVSQLSMWSFDEAVAKVVEKLTPLYELAAGSGVRGRPKFINLDMEEYRDLDLTIAVFQKLLDQPQLGGLEAGIVLQTYLPDALGAMQRLTTWAQARRAAGGAPIKVRVVKGANLAMEHVDAAIHDWPVATYSSKQDSDTNYKRLLHWSMTPERTDAVRLGIAGHNLFDVAHAWLTAKERGVESAVEFEMLLGMATGQAAAVRGDVGRLLLYTPVVNPAEFDVAIAYLIRRLEENASQDNFMSAVFELAGDQRLFAREQERYRRSLAALDGETDATPAPAPNRTQNRRTEWEDGRLAAELAHQDAPAPGTEHEDESLTSVVLGFTRGSAGDGDGAGDGSGDGLVAGHSLASSDAPTTPVGPGVTPGFRNEPDTDPALAANRDWGRRILARVPGSTLGSDTIGRAHVTDPAELRALLEQVRANGEAWGRRSGAERAAVLHRAGLALAANRDRLIEVMAAETGKTIAEADPEISEAIDFAHYYAERARELDHVQGATFVPSKLTVVTPPWNFPVAIPAGGVLAALAAGSGVVIKPAALAERSGAVMVEALWEAGIPRDLLALVKVGERELGRELVASPLVDRVILTGAYETAELFRSFREALPLLAETSGKNAIIVTPSADLDLAASDVVKSAFGHAGQKCSAASLVILVGSVAKSERFRRQLVDAATSMRVGYPDDPSSQVGPIIEPANGKLLHALTQLGADEEWLVEPRRLDGSGRLWSPGIRTGVKGGSYFHLTEFFGPVLGVMHAKDLEEAIALQNAVDYGLTAGLHSLDPEELATWLDRVEAGNLYVNRGITGAIVQRQPFGGWKKSAVGAGAKAGGPNYLFGLGEWLPDHSKQSGSLHLRGLDRRVTEVIEASQSSLEYEQFEVLRRSALSDEVAWTEEYGLARDHSGLGVERNVFRYRALPVTVRIAEAATLVDGLRIVIAGLRAGSEFRVSTAHELPKGVRAVLAARDIPVVREGDGAWLTGIAAGRLATSRIRLVGGDAAAVTRVLHGRPDVAVWAHPVTPSGRVELLPFLREQAVSITNHRFGNPTTISDGVI</sequence>
<dbReference type="InterPro" id="IPR025703">
    <property type="entry name" value="Bifunct_PutA"/>
</dbReference>
<feature type="active site" evidence="6">
    <location>
        <position position="822"/>
    </location>
</feature>
<keyword evidence="3 8" id="KW-0560">Oxidoreductase</keyword>
<dbReference type="EC" id="1.2.1.88" evidence="2"/>
<evidence type="ECO:0000256" key="2">
    <source>
        <dbReference type="ARBA" id="ARBA00012884"/>
    </source>
</evidence>
<evidence type="ECO:0000313" key="13">
    <source>
        <dbReference type="Proteomes" id="UP000431080"/>
    </source>
</evidence>
<reference evidence="12 13" key="1">
    <citation type="submission" date="2019-10" db="EMBL/GenBank/DDBJ databases">
        <authorList>
            <person name="Nie G."/>
            <person name="Ming H."/>
            <person name="Yi B."/>
        </authorList>
    </citation>
    <scope>NUCLEOTIDE SEQUENCE [LARGE SCALE GENOMIC DNA]</scope>
    <source>
        <strain evidence="12 13">CFH 90414</strain>
    </source>
</reference>
<dbReference type="GO" id="GO:0003842">
    <property type="term" value="F:L-glutamate gamma-semialdehyde dehydrogenase activity"/>
    <property type="evidence" value="ECO:0007669"/>
    <property type="project" value="UniProtKB-EC"/>
</dbReference>
<comment type="catalytic activity">
    <reaction evidence="5">
        <text>L-glutamate 5-semialdehyde + NAD(+) + H2O = L-glutamate + NADH + 2 H(+)</text>
        <dbReference type="Rhea" id="RHEA:30235"/>
        <dbReference type="ChEBI" id="CHEBI:15377"/>
        <dbReference type="ChEBI" id="CHEBI:15378"/>
        <dbReference type="ChEBI" id="CHEBI:29985"/>
        <dbReference type="ChEBI" id="CHEBI:57540"/>
        <dbReference type="ChEBI" id="CHEBI:57945"/>
        <dbReference type="ChEBI" id="CHEBI:58066"/>
        <dbReference type="EC" id="1.2.1.88"/>
    </reaction>
</comment>
<evidence type="ECO:0000256" key="5">
    <source>
        <dbReference type="ARBA" id="ARBA00048142"/>
    </source>
</evidence>
<name>A0A6I2F7M0_9MICO</name>
<dbReference type="Gene3D" id="3.20.20.220">
    <property type="match status" value="1"/>
</dbReference>
<dbReference type="InterPro" id="IPR002872">
    <property type="entry name" value="Proline_DH_dom"/>
</dbReference>
<evidence type="ECO:0000256" key="6">
    <source>
        <dbReference type="PIRSR" id="PIRSR000197-1"/>
    </source>
</evidence>
<comment type="caution">
    <text evidence="12">The sequence shown here is derived from an EMBL/GenBank/DDBJ whole genome shotgun (WGS) entry which is preliminary data.</text>
</comment>
<gene>
    <name evidence="12" type="ORF">GE115_07785</name>
</gene>
<dbReference type="PROSITE" id="PS00070">
    <property type="entry name" value="ALDEHYDE_DEHYDR_CYS"/>
    <property type="match status" value="1"/>
</dbReference>
<keyword evidence="4" id="KW-0520">NAD</keyword>
<evidence type="ECO:0000256" key="1">
    <source>
        <dbReference type="ARBA" id="ARBA00004786"/>
    </source>
</evidence>
<dbReference type="Gene3D" id="3.40.605.10">
    <property type="entry name" value="Aldehyde Dehydrogenase, Chain A, domain 1"/>
    <property type="match status" value="1"/>
</dbReference>